<proteinExistence type="evidence at transcript level"/>
<dbReference type="Pfam" id="PF19239">
    <property type="entry name" value="GIY_YIG_domain"/>
    <property type="match status" value="1"/>
</dbReference>
<dbReference type="GO" id="GO:0003677">
    <property type="term" value="F:DNA binding"/>
    <property type="evidence" value="ECO:0007669"/>
    <property type="project" value="InterPro"/>
</dbReference>
<evidence type="ECO:0000313" key="1">
    <source>
        <dbReference type="EMBL" id="UEN74720.1"/>
    </source>
</evidence>
<protein>
    <submittedName>
        <fullName evidence="1">HRT transcription factor</fullName>
    </submittedName>
</protein>
<dbReference type="EMBL" id="MW193606">
    <property type="protein sequence ID" value="UEN74720.1"/>
    <property type="molecule type" value="mRNA"/>
</dbReference>
<dbReference type="AlphaFoldDB" id="A0A8K1RJ75"/>
<dbReference type="GO" id="GO:0006355">
    <property type="term" value="P:regulation of DNA-templated transcription"/>
    <property type="evidence" value="ECO:0007669"/>
    <property type="project" value="InterPro"/>
</dbReference>
<dbReference type="InterPro" id="IPR038909">
    <property type="entry name" value="Effector_transcript"/>
</dbReference>
<name>A0A8K1RJ75_SILMA</name>
<organism evidence="1">
    <name type="scientific">Silybum marianum</name>
    <name type="common">Blessed milk-thistle</name>
    <name type="synonym">Carduus marianus</name>
    <dbReference type="NCBI Taxonomy" id="92921"/>
    <lineage>
        <taxon>Eukaryota</taxon>
        <taxon>Viridiplantae</taxon>
        <taxon>Streptophyta</taxon>
        <taxon>Embryophyta</taxon>
        <taxon>Tracheophyta</taxon>
        <taxon>Spermatophyta</taxon>
        <taxon>Magnoliopsida</taxon>
        <taxon>eudicotyledons</taxon>
        <taxon>Gunneridae</taxon>
        <taxon>Pentapetalae</taxon>
        <taxon>asterids</taxon>
        <taxon>campanulids</taxon>
        <taxon>Asterales</taxon>
        <taxon>Asteraceae</taxon>
        <taxon>Carduoideae</taxon>
        <taxon>Cardueae</taxon>
        <taxon>Carduinae</taxon>
        <taxon>Silybum</taxon>
    </lineage>
</organism>
<gene>
    <name evidence="1" type="primary">HRT</name>
</gene>
<dbReference type="PANTHER" id="PTHR35133:SF1">
    <property type="entry name" value="PROTEIN EFFECTOR OF TRANSCRIPTION 2-RELATED"/>
    <property type="match status" value="1"/>
</dbReference>
<dbReference type="PANTHER" id="PTHR35133">
    <property type="entry name" value="PROTEIN EFFECTOR OF TRANSCRIPTION 2-RELATED"/>
    <property type="match status" value="1"/>
</dbReference>
<reference evidence="1" key="1">
    <citation type="submission" date="2020-10" db="EMBL/GenBank/DDBJ databases">
        <title>HRT Transcription Factor Family.</title>
        <authorList>
            <person name="Ghanbari Moheb Seraj R."/>
            <person name="Emadi Andani A."/>
        </authorList>
    </citation>
    <scope>NUCLEOTIDE SEQUENCE</scope>
    <source>
        <tissue evidence="1">Leaf</tissue>
    </source>
</reference>
<sequence length="434" mass="48344">MGRTVNPAVSDESLLKREDCKRTKHDSAFSQWKILIEPSNWEDYLLKKEGAERYRTQNLPNSSSCPGLYELGIAVSLQKTEGKSSSRLGSKSIIPVYLGQADNVRTRLQQYGRDGAHLENGWSNGEQDDHKVLGLFSGIFSLGFAIAFRWAPMNSKKDAEKTESQLLKTFDYAWNRGMNGERRPSDIHQKLNATTSNAKRVPLVFKKLHVLQPKKVGLNIKRCDSNVLENGSNFYTKQKGTNFLTRIFKFSRTRPTLVSKECDTSNNDGNTCGVALGHGSICTKPPVDGRKRCADHKGMKVNAIVKLKPCSLMNTENTLCGVTLDDGSFCTKMAVLGRKRCEEHKGMRINRRVLPISSSRLDLGMGTFCKRQVSCEEHKGMMMVGGFESEVLGRDGGADSLSCAAVTLNGSVCRRKPGKESNFCWQHEAMRSKD</sequence>
<accession>A0A8K1RJ75</accession>